<sequence length="324" mass="34507">MTRYSSRRLRALAAMLLATGLCFGGAALPAWADDTPSDPALQQVVSDNEPIDQDSTVVLDHGHCDLAPKLIDGTWKLMARDDTVSPSVWRPLDNVVFRVSDKAIMKLPEGKDYAFTGAKPGDNVYVVPQSEVAGVPWLGWSTQSPAVVAAADGPIEMIFEGHQGPGQFTNFYQAGNFGGPEQNWTSTTKEAQILHVDLNTHVHTNWVFTTPGVHLVRLTAKATLKDGTTVQDSQVVRFAVGEKVSAQQAADASWTTTAHSQAHPNDAVEAVGDTAESSHTVLIGVGIGLGVIGIIAIVVAVVVVRTSRSRQAAALARAAREVEQ</sequence>
<dbReference type="NCBIfam" id="NF038134">
    <property type="entry name" value="choice_anch_M"/>
    <property type="match status" value="1"/>
</dbReference>
<accession>A0A8I0KUG5</accession>
<dbReference type="EMBL" id="JACRUO010000001">
    <property type="protein sequence ID" value="MBD3689678.1"/>
    <property type="molecule type" value="Genomic_DNA"/>
</dbReference>
<keyword evidence="1" id="KW-0812">Transmembrane</keyword>
<keyword evidence="1" id="KW-1133">Transmembrane helix</keyword>
<feature type="signal peptide" evidence="2">
    <location>
        <begin position="1"/>
        <end position="32"/>
    </location>
</feature>
<evidence type="ECO:0000313" key="3">
    <source>
        <dbReference type="EMBL" id="MBD3689678.1"/>
    </source>
</evidence>
<evidence type="ECO:0000313" key="4">
    <source>
        <dbReference type="Proteomes" id="UP000627538"/>
    </source>
</evidence>
<reference evidence="3 4" key="1">
    <citation type="submission" date="2020-08" db="EMBL/GenBank/DDBJ databases">
        <title>Winkia gen. nov., sp. nov., isolated from faeces of the Anser albifrons in China.</title>
        <authorList>
            <person name="Liu Q."/>
        </authorList>
    </citation>
    <scope>NUCLEOTIDE SEQUENCE [LARGE SCALE GENOMIC DNA]</scope>
    <source>
        <strain evidence="3 4">C62</strain>
    </source>
</reference>
<dbReference type="AlphaFoldDB" id="A0A8I0KUG5"/>
<dbReference type="Proteomes" id="UP000627538">
    <property type="component" value="Unassembled WGS sequence"/>
</dbReference>
<feature type="transmembrane region" description="Helical" evidence="1">
    <location>
        <begin position="281"/>
        <end position="304"/>
    </location>
</feature>
<protein>
    <submittedName>
        <fullName evidence="3">TIGR03769 domain-containing protein</fullName>
    </submittedName>
</protein>
<evidence type="ECO:0000256" key="1">
    <source>
        <dbReference type="SAM" id="Phobius"/>
    </source>
</evidence>
<keyword evidence="1" id="KW-0472">Membrane</keyword>
<keyword evidence="2" id="KW-0732">Signal</keyword>
<dbReference type="NCBIfam" id="TIGR03769">
    <property type="entry name" value="P_ac_wall_RPT"/>
    <property type="match status" value="1"/>
</dbReference>
<feature type="chain" id="PRO_5034688922" evidence="2">
    <location>
        <begin position="33"/>
        <end position="324"/>
    </location>
</feature>
<dbReference type="RefSeq" id="WP_191071708.1">
    <property type="nucleotide sequence ID" value="NZ_CP060506.1"/>
</dbReference>
<dbReference type="InterPro" id="IPR022435">
    <property type="entry name" value="Surface-anchored_actinobac"/>
</dbReference>
<organism evidence="3 4">
    <name type="scientific">Nanchangia anserum</name>
    <dbReference type="NCBI Taxonomy" id="2692125"/>
    <lineage>
        <taxon>Bacteria</taxon>
        <taxon>Bacillati</taxon>
        <taxon>Actinomycetota</taxon>
        <taxon>Actinomycetes</taxon>
        <taxon>Actinomycetales</taxon>
        <taxon>Actinomycetaceae</taxon>
        <taxon>Nanchangia</taxon>
    </lineage>
</organism>
<gene>
    <name evidence="3" type="ORF">H8R10_05495</name>
</gene>
<evidence type="ECO:0000256" key="2">
    <source>
        <dbReference type="SAM" id="SignalP"/>
    </source>
</evidence>
<name>A0A8I0KUG5_9ACTO</name>
<proteinExistence type="predicted"/>
<comment type="caution">
    <text evidence="3">The sequence shown here is derived from an EMBL/GenBank/DDBJ whole genome shotgun (WGS) entry which is preliminary data.</text>
</comment>
<keyword evidence="4" id="KW-1185">Reference proteome</keyword>